<feature type="transmembrane region" description="Helical" evidence="6">
    <location>
        <begin position="20"/>
        <end position="45"/>
    </location>
</feature>
<keyword evidence="3 6" id="KW-0812">Transmembrane</keyword>
<proteinExistence type="predicted"/>
<evidence type="ECO:0000259" key="7">
    <source>
        <dbReference type="PROSITE" id="PS50850"/>
    </source>
</evidence>
<evidence type="ECO:0000256" key="3">
    <source>
        <dbReference type="ARBA" id="ARBA00022692"/>
    </source>
</evidence>
<dbReference type="EMBL" id="CP015363">
    <property type="protein sequence ID" value="ARD85444.1"/>
    <property type="molecule type" value="Genomic_DNA"/>
</dbReference>
<dbReference type="PANTHER" id="PTHR23511:SF34">
    <property type="entry name" value="SYNAPTIC VESICLE GLYCOPROTEIN 2"/>
    <property type="match status" value="1"/>
</dbReference>
<dbReference type="InterPro" id="IPR020846">
    <property type="entry name" value="MFS_dom"/>
</dbReference>
<feature type="transmembrane region" description="Helical" evidence="6">
    <location>
        <begin position="291"/>
        <end position="316"/>
    </location>
</feature>
<dbReference type="SUPFAM" id="SSF103473">
    <property type="entry name" value="MFS general substrate transporter"/>
    <property type="match status" value="1"/>
</dbReference>
<keyword evidence="5 6" id="KW-0472">Membrane</keyword>
<dbReference type="RefSeq" id="WP_081142978.1">
    <property type="nucleotide sequence ID" value="NZ_CP015363.1"/>
</dbReference>
<dbReference type="STRING" id="74969.FAD_1599"/>
<comment type="subcellular location">
    <subcellularLocation>
        <location evidence="1">Membrane</location>
        <topology evidence="1">Multi-pass membrane protein</topology>
    </subcellularLocation>
</comment>
<evidence type="ECO:0000313" key="8">
    <source>
        <dbReference type="EMBL" id="ARD85444.1"/>
    </source>
</evidence>
<dbReference type="Proteomes" id="UP000192050">
    <property type="component" value="Chromosome"/>
</dbReference>
<dbReference type="PANTHER" id="PTHR23511">
    <property type="entry name" value="SYNAPTIC VESICLE GLYCOPROTEIN 2"/>
    <property type="match status" value="1"/>
</dbReference>
<name>A0A1V0N5R2_9ARCH</name>
<feature type="transmembrane region" description="Helical" evidence="6">
    <location>
        <begin position="155"/>
        <end position="176"/>
    </location>
</feature>
<evidence type="ECO:0000256" key="1">
    <source>
        <dbReference type="ARBA" id="ARBA00004141"/>
    </source>
</evidence>
<dbReference type="InterPro" id="IPR005829">
    <property type="entry name" value="Sugar_transporter_CS"/>
</dbReference>
<reference evidence="8 9" key="1">
    <citation type="submission" date="2011-10" db="EMBL/GenBank/DDBJ databases">
        <title>Metabolic and evolutionary patterns in the extreme acidophile Ferroplasma acidiphilum.</title>
        <authorList>
            <person name="Golyshina O.V."/>
            <person name="Kozyavkin S.A."/>
            <person name="Tatusov R.L."/>
            <person name="Slesarev A.I."/>
            <person name="Golyshin P.N."/>
        </authorList>
    </citation>
    <scope>NUCLEOTIDE SEQUENCE [LARGE SCALE GENOMIC DNA]</scope>
    <source>
        <strain evidence="9">Y</strain>
    </source>
</reference>
<dbReference type="GO" id="GO:0022857">
    <property type="term" value="F:transmembrane transporter activity"/>
    <property type="evidence" value="ECO:0007669"/>
    <property type="project" value="InterPro"/>
</dbReference>
<dbReference type="GeneID" id="84218194"/>
<feature type="transmembrane region" description="Helical" evidence="6">
    <location>
        <begin position="388"/>
        <end position="410"/>
    </location>
</feature>
<feature type="transmembrane region" description="Helical" evidence="6">
    <location>
        <begin position="57"/>
        <end position="80"/>
    </location>
</feature>
<feature type="domain" description="Major facilitator superfamily (MFS) profile" evidence="7">
    <location>
        <begin position="20"/>
        <end position="442"/>
    </location>
</feature>
<feature type="transmembrane region" description="Helical" evidence="6">
    <location>
        <begin position="416"/>
        <end position="438"/>
    </location>
</feature>
<protein>
    <submittedName>
        <fullName evidence="8">Major facilitator superfamily permease</fullName>
    </submittedName>
</protein>
<dbReference type="PROSITE" id="PS50850">
    <property type="entry name" value="MFS"/>
    <property type="match status" value="1"/>
</dbReference>
<accession>A0A1V0N5R2</accession>
<evidence type="ECO:0000313" key="9">
    <source>
        <dbReference type="Proteomes" id="UP000192050"/>
    </source>
</evidence>
<dbReference type="Gene3D" id="1.20.1250.20">
    <property type="entry name" value="MFS general substrate transporter like domains"/>
    <property type="match status" value="1"/>
</dbReference>
<evidence type="ECO:0000256" key="5">
    <source>
        <dbReference type="ARBA" id="ARBA00023136"/>
    </source>
</evidence>
<dbReference type="PROSITE" id="PS00217">
    <property type="entry name" value="SUGAR_TRANSPORT_2"/>
    <property type="match status" value="1"/>
</dbReference>
<feature type="transmembrane region" description="Helical" evidence="6">
    <location>
        <begin position="323"/>
        <end position="342"/>
    </location>
</feature>
<evidence type="ECO:0000256" key="4">
    <source>
        <dbReference type="ARBA" id="ARBA00022989"/>
    </source>
</evidence>
<keyword evidence="9" id="KW-1185">Reference proteome</keyword>
<dbReference type="Pfam" id="PF00083">
    <property type="entry name" value="Sugar_tr"/>
    <property type="match status" value="1"/>
</dbReference>
<sequence>MLSVHKRIDELPVSPFLLKITLLSSMGIFMDGYVLSIYSIAILYMRDYFHLVSGTPFYVYYIAFMGSSLFIGMFFGSIILGNLSDKYGRKKIYEYDLIITMVFLIMSGISTNILEFIIFEILAGVGIGADYPISSSIQAEFSPKNKRGKFLVFNIFSWTIGGVVLLLVAIPVILYIPAAINWRILYLTGAIIPFFVILSRRNLPESPFWLTGKGKDSEALKSSNYLGKSAGMEVDELPVVESGNSKIRDLFSKKYLYYTIFVSVAWFSYDVSSYGVWEYTPSAFAYSNSNIVMVVLATLLEELPVFIGFLICMYYVEKTGRKSLELIGFGGAAVSLIIFAAVSNFIALGILLTFFAFATMHLFHNMGPTNLTYDYPVEIFPTRIRGTAMGFATSVSRVGAIVGTIAFPIILFTLPFTFVLIFLVVFEVIGFSITFLLAPETKGKSLN</sequence>
<evidence type="ECO:0000256" key="6">
    <source>
        <dbReference type="SAM" id="Phobius"/>
    </source>
</evidence>
<evidence type="ECO:0000256" key="2">
    <source>
        <dbReference type="ARBA" id="ARBA00022448"/>
    </source>
</evidence>
<organism evidence="8 9">
    <name type="scientific">Ferroplasma acidiphilum</name>
    <dbReference type="NCBI Taxonomy" id="74969"/>
    <lineage>
        <taxon>Archaea</taxon>
        <taxon>Methanobacteriati</taxon>
        <taxon>Thermoplasmatota</taxon>
        <taxon>Thermoplasmata</taxon>
        <taxon>Thermoplasmatales</taxon>
        <taxon>Ferroplasmaceae</taxon>
        <taxon>Ferroplasma</taxon>
    </lineage>
</organism>
<dbReference type="KEGG" id="fai:FAD_1599"/>
<keyword evidence="4 6" id="KW-1133">Transmembrane helix</keyword>
<dbReference type="InterPro" id="IPR005828">
    <property type="entry name" value="MFS_sugar_transport-like"/>
</dbReference>
<dbReference type="OrthoDB" id="117970at2157"/>
<dbReference type="GO" id="GO:0016020">
    <property type="term" value="C:membrane"/>
    <property type="evidence" value="ECO:0007669"/>
    <property type="project" value="UniProtKB-SubCell"/>
</dbReference>
<gene>
    <name evidence="8" type="ORF">FAD_1599</name>
</gene>
<keyword evidence="2" id="KW-0813">Transport</keyword>
<feature type="transmembrane region" description="Helical" evidence="6">
    <location>
        <begin position="182"/>
        <end position="199"/>
    </location>
</feature>
<dbReference type="AlphaFoldDB" id="A0A1V0N5R2"/>
<dbReference type="InterPro" id="IPR036259">
    <property type="entry name" value="MFS_trans_sf"/>
</dbReference>
<feature type="transmembrane region" description="Helical" evidence="6">
    <location>
        <begin position="92"/>
        <end position="110"/>
    </location>
</feature>
<feature type="transmembrane region" description="Helical" evidence="6">
    <location>
        <begin position="255"/>
        <end position="271"/>
    </location>
</feature>